<gene>
    <name evidence="2" type="ORF">EUA93_14940</name>
</gene>
<dbReference type="EMBL" id="SDWT01000001">
    <property type="protein sequence ID" value="RYB95524.1"/>
    <property type="molecule type" value="Genomic_DNA"/>
</dbReference>
<sequence length="142" mass="14571">MSDDARDPGADPRVGSLGDEAAKLFGVLSGWAREQAGEAGDGLSGLAAHAGAAVRDLDEHLATGSTECSVCPVCRTVHAVRQLSPEVKAHLSSAVTSLAQAAAAILATPDPRRDPSSDVERIDLDDDDGPEDAASSDWPGDR</sequence>
<accession>A0A4Q2S4T2</accession>
<organism evidence="2 3">
    <name type="scientific">Nocardioides oleivorans</name>
    <dbReference type="NCBI Taxonomy" id="273676"/>
    <lineage>
        <taxon>Bacteria</taxon>
        <taxon>Bacillati</taxon>
        <taxon>Actinomycetota</taxon>
        <taxon>Actinomycetes</taxon>
        <taxon>Propionibacteriales</taxon>
        <taxon>Nocardioidaceae</taxon>
        <taxon>Nocardioides</taxon>
    </lineage>
</organism>
<comment type="caution">
    <text evidence="2">The sequence shown here is derived from an EMBL/GenBank/DDBJ whole genome shotgun (WGS) entry which is preliminary data.</text>
</comment>
<keyword evidence="3" id="KW-1185">Reference proteome</keyword>
<proteinExistence type="predicted"/>
<feature type="compositionally biased region" description="Low complexity" evidence="1">
    <location>
        <begin position="132"/>
        <end position="142"/>
    </location>
</feature>
<evidence type="ECO:0000313" key="3">
    <source>
        <dbReference type="Proteomes" id="UP000294071"/>
    </source>
</evidence>
<feature type="compositionally biased region" description="Basic and acidic residues" evidence="1">
    <location>
        <begin position="110"/>
        <end position="122"/>
    </location>
</feature>
<evidence type="ECO:0000256" key="1">
    <source>
        <dbReference type="SAM" id="MobiDB-lite"/>
    </source>
</evidence>
<protein>
    <submittedName>
        <fullName evidence="2">Uncharacterized protein</fullName>
    </submittedName>
</protein>
<feature type="region of interest" description="Disordered" evidence="1">
    <location>
        <begin position="106"/>
        <end position="142"/>
    </location>
</feature>
<dbReference type="OrthoDB" id="5244810at2"/>
<dbReference type="RefSeq" id="WP_129400856.1">
    <property type="nucleotide sequence ID" value="NZ_SDWT01000001.1"/>
</dbReference>
<dbReference type="Proteomes" id="UP000294071">
    <property type="component" value="Unassembled WGS sequence"/>
</dbReference>
<evidence type="ECO:0000313" key="2">
    <source>
        <dbReference type="EMBL" id="RYB95524.1"/>
    </source>
</evidence>
<name>A0A4Q2S4T2_9ACTN</name>
<reference evidence="2 3" key="1">
    <citation type="submission" date="2019-01" db="EMBL/GenBank/DDBJ databases">
        <title>Novel species of Nocardioides.</title>
        <authorList>
            <person name="Liu Q."/>
            <person name="Xin Y.-H."/>
        </authorList>
    </citation>
    <scope>NUCLEOTIDE SEQUENCE [LARGE SCALE GENOMIC DNA]</scope>
    <source>
        <strain evidence="2 3">CGMCC 4.6882</strain>
    </source>
</reference>
<dbReference type="AlphaFoldDB" id="A0A4Q2S4T2"/>